<gene>
    <name evidence="1" type="ordered locus">RSal33209_1273</name>
</gene>
<dbReference type="STRING" id="288705.RSal33209_1273"/>
<organism evidence="1 2">
    <name type="scientific">Renibacterium salmoninarum (strain ATCC 33209 / DSM 20767 / JCM 11484 / NBRC 15589 / NCIMB 2235)</name>
    <dbReference type="NCBI Taxonomy" id="288705"/>
    <lineage>
        <taxon>Bacteria</taxon>
        <taxon>Bacillati</taxon>
        <taxon>Actinomycetota</taxon>
        <taxon>Actinomycetes</taxon>
        <taxon>Micrococcales</taxon>
        <taxon>Micrococcaceae</taxon>
        <taxon>Renibacterium</taxon>
    </lineage>
</organism>
<dbReference type="AlphaFoldDB" id="A9WPQ2"/>
<dbReference type="GO" id="GO:0004519">
    <property type="term" value="F:endonuclease activity"/>
    <property type="evidence" value="ECO:0007669"/>
    <property type="project" value="UniProtKB-KW"/>
</dbReference>
<reference evidence="2" key="1">
    <citation type="journal article" date="2008" name="J. Bacteriol.">
        <title>Genome sequence of the fish pathogen Renibacterium salmoninarum suggests reductive evolution away from an environmental Arthrobacter ancestor.</title>
        <authorList>
            <person name="Wiens G.D."/>
            <person name="Rockey D.D."/>
            <person name="Wu Z."/>
            <person name="Chang J."/>
            <person name="Levy R."/>
            <person name="Crane S."/>
            <person name="Chen D.S."/>
            <person name="Capri G.R."/>
            <person name="Burnett J.R."/>
            <person name="Sudheesh P.S."/>
            <person name="Schipma M.J."/>
            <person name="Burd H."/>
            <person name="Bhattacharyya A."/>
            <person name="Rhodes L.D."/>
            <person name="Kaul R."/>
            <person name="Strom M.S."/>
        </authorList>
    </citation>
    <scope>NUCLEOTIDE SEQUENCE [LARGE SCALE GENOMIC DNA]</scope>
    <source>
        <strain evidence="2">ATCC 33209 / DSM 20767 / JCM 11484 / NBRC 15589 / NCIMB 2235</strain>
    </source>
</reference>
<keyword evidence="1" id="KW-0540">Nuclease</keyword>
<evidence type="ECO:0000313" key="2">
    <source>
        <dbReference type="Proteomes" id="UP000002007"/>
    </source>
</evidence>
<keyword evidence="1" id="KW-0378">Hydrolase</keyword>
<accession>A9WPQ2</accession>
<proteinExistence type="predicted"/>
<dbReference type="EMBL" id="CP000910">
    <property type="protein sequence ID" value="ABY23010.1"/>
    <property type="molecule type" value="Genomic_DNA"/>
</dbReference>
<dbReference type="HOGENOM" id="CLU_3083963_0_0_11"/>
<evidence type="ECO:0000313" key="1">
    <source>
        <dbReference type="EMBL" id="ABY23010.1"/>
    </source>
</evidence>
<sequence>MPRHHNGTDARAMNSIILSTRNLQKSYGSQNNTIALAGIEVNRPGVSGDFLV</sequence>
<keyword evidence="1" id="KW-0255">Endonuclease</keyword>
<dbReference type="KEGG" id="rsa:RSal33209_1273"/>
<keyword evidence="2" id="KW-1185">Reference proteome</keyword>
<name>A9WPQ2_RENSM</name>
<dbReference type="Proteomes" id="UP000002007">
    <property type="component" value="Chromosome"/>
</dbReference>
<protein>
    <submittedName>
        <fullName evidence="1">HNH endonuclease family protein</fullName>
    </submittedName>
</protein>